<dbReference type="Proteomes" id="UP000014254">
    <property type="component" value="Unassembled WGS sequence"/>
</dbReference>
<keyword evidence="1" id="KW-1133">Transmembrane helix</keyword>
<protein>
    <submittedName>
        <fullName evidence="2">Uncharacterized protein</fullName>
    </submittedName>
</protein>
<organism evidence="2 3">
    <name type="scientific">Mucor circinelloides f. circinelloides (strain 1006PhL)</name>
    <name type="common">Mucormycosis agent</name>
    <name type="synonym">Calyptromyces circinelloides</name>
    <dbReference type="NCBI Taxonomy" id="1220926"/>
    <lineage>
        <taxon>Eukaryota</taxon>
        <taxon>Fungi</taxon>
        <taxon>Fungi incertae sedis</taxon>
        <taxon>Mucoromycota</taxon>
        <taxon>Mucoromycotina</taxon>
        <taxon>Mucoromycetes</taxon>
        <taxon>Mucorales</taxon>
        <taxon>Mucorineae</taxon>
        <taxon>Mucoraceae</taxon>
        <taxon>Mucor</taxon>
    </lineage>
</organism>
<keyword evidence="1" id="KW-0812">Transmembrane</keyword>
<keyword evidence="3" id="KW-1185">Reference proteome</keyword>
<dbReference type="InParanoid" id="S2JZ20"/>
<dbReference type="EMBL" id="KE123957">
    <property type="protein sequence ID" value="EPB88063.1"/>
    <property type="molecule type" value="Genomic_DNA"/>
</dbReference>
<name>S2JZ20_MUCC1</name>
<dbReference type="AlphaFoldDB" id="S2JZ20"/>
<gene>
    <name evidence="2" type="ORF">HMPREF1544_05125</name>
</gene>
<dbReference type="OrthoDB" id="2241241at2759"/>
<dbReference type="VEuPathDB" id="FungiDB:HMPREF1544_05125"/>
<evidence type="ECO:0000256" key="1">
    <source>
        <dbReference type="SAM" id="Phobius"/>
    </source>
</evidence>
<proteinExistence type="predicted"/>
<keyword evidence="1" id="KW-0472">Membrane</keyword>
<accession>S2JZ20</accession>
<sequence length="57" mass="6590">MTTTTTTPDTKARLKGVKIVELHKAVWNKWDQCILFVGLVLFSWAINFETSMRFSLD</sequence>
<reference evidence="3" key="1">
    <citation type="submission" date="2013-05" db="EMBL/GenBank/DDBJ databases">
        <title>The Genome sequence of Mucor circinelloides f. circinelloides 1006PhL.</title>
        <authorList>
            <consortium name="The Broad Institute Genomics Platform"/>
            <person name="Cuomo C."/>
            <person name="Earl A."/>
            <person name="Findley K."/>
            <person name="Lee S.C."/>
            <person name="Walker B."/>
            <person name="Young S."/>
            <person name="Zeng Q."/>
            <person name="Gargeya S."/>
            <person name="Fitzgerald M."/>
            <person name="Haas B."/>
            <person name="Abouelleil A."/>
            <person name="Allen A.W."/>
            <person name="Alvarado L."/>
            <person name="Arachchi H.M."/>
            <person name="Berlin A.M."/>
            <person name="Chapman S.B."/>
            <person name="Gainer-Dewar J."/>
            <person name="Goldberg J."/>
            <person name="Griggs A."/>
            <person name="Gujja S."/>
            <person name="Hansen M."/>
            <person name="Howarth C."/>
            <person name="Imamovic A."/>
            <person name="Ireland A."/>
            <person name="Larimer J."/>
            <person name="McCowan C."/>
            <person name="Murphy C."/>
            <person name="Pearson M."/>
            <person name="Poon T.W."/>
            <person name="Priest M."/>
            <person name="Roberts A."/>
            <person name="Saif S."/>
            <person name="Shea T."/>
            <person name="Sisk P."/>
            <person name="Sykes S."/>
            <person name="Wortman J."/>
            <person name="Nusbaum C."/>
            <person name="Birren B."/>
        </authorList>
    </citation>
    <scope>NUCLEOTIDE SEQUENCE [LARGE SCALE GENOMIC DNA]</scope>
    <source>
        <strain evidence="3">1006PhL</strain>
    </source>
</reference>
<evidence type="ECO:0000313" key="2">
    <source>
        <dbReference type="EMBL" id="EPB88063.1"/>
    </source>
</evidence>
<feature type="transmembrane region" description="Helical" evidence="1">
    <location>
        <begin position="29"/>
        <end position="48"/>
    </location>
</feature>
<evidence type="ECO:0000313" key="3">
    <source>
        <dbReference type="Proteomes" id="UP000014254"/>
    </source>
</evidence>